<dbReference type="SUPFAM" id="SSF47616">
    <property type="entry name" value="GST C-terminal domain-like"/>
    <property type="match status" value="1"/>
</dbReference>
<dbReference type="PROSITE" id="PS50404">
    <property type="entry name" value="GST_NTER"/>
    <property type="match status" value="1"/>
</dbReference>
<dbReference type="PANTHER" id="PTHR42673">
    <property type="entry name" value="MALEYLACETOACETATE ISOMERASE"/>
    <property type="match status" value="1"/>
</dbReference>
<dbReference type="AlphaFoldDB" id="A0A7H1MZ61"/>
<dbReference type="GO" id="GO:0006559">
    <property type="term" value="P:L-phenylalanine catabolic process"/>
    <property type="evidence" value="ECO:0007669"/>
    <property type="project" value="TreeGrafter"/>
</dbReference>
<dbReference type="GO" id="GO:0006749">
    <property type="term" value="P:glutathione metabolic process"/>
    <property type="evidence" value="ECO:0007669"/>
    <property type="project" value="TreeGrafter"/>
</dbReference>
<dbReference type="PANTHER" id="PTHR42673:SF4">
    <property type="entry name" value="MALEYLACETOACETATE ISOMERASE"/>
    <property type="match status" value="1"/>
</dbReference>
<keyword evidence="3" id="KW-1185">Reference proteome</keyword>
<dbReference type="SUPFAM" id="SSF52833">
    <property type="entry name" value="Thioredoxin-like"/>
    <property type="match status" value="1"/>
</dbReference>
<dbReference type="CDD" id="cd03043">
    <property type="entry name" value="GST_N_1"/>
    <property type="match status" value="1"/>
</dbReference>
<dbReference type="Gene3D" id="1.20.1050.10">
    <property type="match status" value="1"/>
</dbReference>
<organism evidence="2 3">
    <name type="scientific">Defluviicoccus vanus</name>
    <dbReference type="NCBI Taxonomy" id="111831"/>
    <lineage>
        <taxon>Bacteria</taxon>
        <taxon>Pseudomonadati</taxon>
        <taxon>Pseudomonadota</taxon>
        <taxon>Alphaproteobacteria</taxon>
        <taxon>Rhodospirillales</taxon>
        <taxon>Rhodospirillaceae</taxon>
        <taxon>Defluviicoccus</taxon>
    </lineage>
</organism>
<dbReference type="SFLD" id="SFLDS00019">
    <property type="entry name" value="Glutathione_Transferase_(cytos"/>
    <property type="match status" value="1"/>
</dbReference>
<evidence type="ECO:0000313" key="2">
    <source>
        <dbReference type="EMBL" id="QNT68747.1"/>
    </source>
</evidence>
<dbReference type="RefSeq" id="WP_190262191.1">
    <property type="nucleotide sequence ID" value="NZ_CP053923.1"/>
</dbReference>
<dbReference type="KEGG" id="dvn:HQ394_04400"/>
<dbReference type="Proteomes" id="UP000516369">
    <property type="component" value="Chromosome"/>
</dbReference>
<dbReference type="Pfam" id="PF13409">
    <property type="entry name" value="GST_N_2"/>
    <property type="match status" value="1"/>
</dbReference>
<dbReference type="GO" id="GO:0016034">
    <property type="term" value="F:maleylacetoacetate isomerase activity"/>
    <property type="evidence" value="ECO:0007669"/>
    <property type="project" value="TreeGrafter"/>
</dbReference>
<dbReference type="Gene3D" id="3.40.30.10">
    <property type="entry name" value="Glutaredoxin"/>
    <property type="match status" value="1"/>
</dbReference>
<accession>A0A7H1MZ61</accession>
<dbReference type="InterPro" id="IPR040079">
    <property type="entry name" value="Glutathione_S-Trfase"/>
</dbReference>
<protein>
    <submittedName>
        <fullName evidence="2">Glutathione S-transferase family protein</fullName>
    </submittedName>
</protein>
<keyword evidence="2" id="KW-0808">Transferase</keyword>
<sequence>MAEFTLVIGNKNYSSWSLRPWLAMRMAGIDFAEIVIPLRQPETKAAILAHSAAGQVPILKHGERTIWESIAILEYLAELFPATKLWPDDAGARAHARSVVAEMHAGFRELRMNMPMNIRASKPGQGMTPEVAKDIARITRIWADCRSAYASAGPFLFGRFSNADAMWAPVVTRFATYGVALPAPAADYSRTILDLPPMQDWAAAARSEPFAVAEND</sequence>
<reference evidence="2 3" key="1">
    <citation type="submission" date="2020-05" db="EMBL/GenBank/DDBJ databases">
        <title>Complete closed genome sequence of Defluviicoccus vanus.</title>
        <authorList>
            <person name="Bessarab I."/>
            <person name="Arumugam K."/>
            <person name="Maszenan A.M."/>
            <person name="Seviour R.J."/>
            <person name="Williams R.B."/>
        </authorList>
    </citation>
    <scope>NUCLEOTIDE SEQUENCE [LARGE SCALE GENOMIC DNA]</scope>
    <source>
        <strain evidence="2 3">Ben 114</strain>
    </source>
</reference>
<dbReference type="InterPro" id="IPR036282">
    <property type="entry name" value="Glutathione-S-Trfase_C_sf"/>
</dbReference>
<dbReference type="InterPro" id="IPR004045">
    <property type="entry name" value="Glutathione_S-Trfase_N"/>
</dbReference>
<dbReference type="FunFam" id="3.40.30.10:FF:000206">
    <property type="entry name" value="Probable glutathione S-transferase"/>
    <property type="match status" value="1"/>
</dbReference>
<evidence type="ECO:0000259" key="1">
    <source>
        <dbReference type="PROSITE" id="PS50404"/>
    </source>
</evidence>
<evidence type="ECO:0000313" key="3">
    <source>
        <dbReference type="Proteomes" id="UP000516369"/>
    </source>
</evidence>
<proteinExistence type="predicted"/>
<dbReference type="GO" id="GO:0004364">
    <property type="term" value="F:glutathione transferase activity"/>
    <property type="evidence" value="ECO:0007669"/>
    <property type="project" value="TreeGrafter"/>
</dbReference>
<feature type="domain" description="GST N-terminal" evidence="1">
    <location>
        <begin position="4"/>
        <end position="84"/>
    </location>
</feature>
<dbReference type="InterPro" id="IPR036249">
    <property type="entry name" value="Thioredoxin-like_sf"/>
</dbReference>
<gene>
    <name evidence="2" type="ORF">HQ394_04400</name>
</gene>
<dbReference type="CDD" id="cd03194">
    <property type="entry name" value="GST_C_3"/>
    <property type="match status" value="1"/>
</dbReference>
<name>A0A7H1MZ61_9PROT</name>
<dbReference type="EMBL" id="CP053923">
    <property type="protein sequence ID" value="QNT68747.1"/>
    <property type="molecule type" value="Genomic_DNA"/>
</dbReference>